<dbReference type="Pfam" id="PF02954">
    <property type="entry name" value="HTH_8"/>
    <property type="match status" value="1"/>
</dbReference>
<dbReference type="KEGG" id="obj:EIO64_07875"/>
<dbReference type="InterPro" id="IPR027417">
    <property type="entry name" value="P-loop_NTPase"/>
</dbReference>
<dbReference type="SUPFAM" id="SSF46689">
    <property type="entry name" value="Homeodomain-like"/>
    <property type="match status" value="1"/>
</dbReference>
<dbReference type="RefSeq" id="WP_158629735.1">
    <property type="nucleotide sequence ID" value="NZ_CP034413.3"/>
</dbReference>
<evidence type="ECO:0000259" key="5">
    <source>
        <dbReference type="PROSITE" id="PS50045"/>
    </source>
</evidence>
<protein>
    <submittedName>
        <fullName evidence="6">PrpR N-terminal domain-containing protein</fullName>
    </submittedName>
</protein>
<dbReference type="Pfam" id="PF25601">
    <property type="entry name" value="AAA_lid_14"/>
    <property type="match status" value="1"/>
</dbReference>
<sequence>MKRFRILIIAPYLSFQETAAPVIQEFPTVDFEMHTGDEFTAISIFNSYPPNAFDAIITRGAIAAILRQFTSVPVVEVDVSLLDILRAINQPGFSDQRVAVVGYSSIINSVKKVFEVLQLKNTEIYEVRYAEVKERVAELADRGFSLIIGDVPSVNAAMANGLRGLLILSSEDCIRQSVIAAIYYSELMEKGQEITQIFQTVIDNLKFRIILMDQIGNVIVDNRAFEITDHQTFKKELLLFIPVLLQQSTDRGCKKIGTQGIEIIGKRVSYRNQDCFLFFISLMHKGYASQADITIEKPLSVTLSPEFINTLQKNNPRVQAVAEIVTASVSPPPVLILGEYGTGKSSLAYYLHGLRKEPMAPFIFVRCNLLTRKRWNAFLDKTASPLNENGCTLYLENIHLLPIELQQELSAYIVDSAADQRHFIIASATNRIHHLLSNDQFLYPLYQKISSLHVILAPLREFPDSITDFSQIFLTAANQEYQKSIRGFEEGVVALLEQQHWNTNLSQLKTFIQQLVLTAQGAQITLKEAQTLLLNDNTIPPEETEYLNYSGIDITKPLEEIERDIIQHVLMEENMNQSAAARRLGISRNTIWRKLHA</sequence>
<dbReference type="SUPFAM" id="SSF52540">
    <property type="entry name" value="P-loop containing nucleoside triphosphate hydrolases"/>
    <property type="match status" value="1"/>
</dbReference>
<dbReference type="InterPro" id="IPR010524">
    <property type="entry name" value="Sig_transdc_resp-reg_PrpR_N"/>
</dbReference>
<evidence type="ECO:0000256" key="2">
    <source>
        <dbReference type="ARBA" id="ARBA00022840"/>
    </source>
</evidence>
<evidence type="ECO:0000256" key="3">
    <source>
        <dbReference type="ARBA" id="ARBA00023015"/>
    </source>
</evidence>
<dbReference type="GeneID" id="89522991"/>
<name>A0A856HZA0_9FIRM</name>
<dbReference type="InterPro" id="IPR002197">
    <property type="entry name" value="HTH_Fis"/>
</dbReference>
<feature type="domain" description="Sigma-54 factor interaction" evidence="5">
    <location>
        <begin position="318"/>
        <end position="517"/>
    </location>
</feature>
<keyword evidence="4" id="KW-0804">Transcription</keyword>
<dbReference type="PROSITE" id="PS50045">
    <property type="entry name" value="SIGMA54_INTERACT_4"/>
    <property type="match status" value="1"/>
</dbReference>
<dbReference type="PRINTS" id="PR01590">
    <property type="entry name" value="HTHFIS"/>
</dbReference>
<accession>A0A856HZA0</accession>
<gene>
    <name evidence="6" type="ORF">EIO64_07875</name>
</gene>
<reference evidence="7" key="1">
    <citation type="submission" date="2018-12" db="EMBL/GenBank/DDBJ databases">
        <title>Dusodibacter welbiota gen. nov., sp. nov., isolated from human faeces and emended description of the Oscillibacter genus.</title>
        <authorList>
            <person name="Le Roy T."/>
            <person name="Van der Smissen P."/>
            <person name="Delzenne N."/>
            <person name="Muccioli G."/>
            <person name="Collet J.F."/>
            <person name="Cani P.D."/>
        </authorList>
    </citation>
    <scope>NUCLEOTIDE SEQUENCE [LARGE SCALE GENOMIC DNA]</scope>
    <source>
        <strain evidence="7">J115</strain>
    </source>
</reference>
<dbReference type="GO" id="GO:0043565">
    <property type="term" value="F:sequence-specific DNA binding"/>
    <property type="evidence" value="ECO:0007669"/>
    <property type="project" value="InterPro"/>
</dbReference>
<dbReference type="Pfam" id="PF14532">
    <property type="entry name" value="Sigma54_activ_2"/>
    <property type="match status" value="1"/>
</dbReference>
<dbReference type="AlphaFoldDB" id="A0A856HZA0"/>
<keyword evidence="1" id="KW-0547">Nucleotide-binding</keyword>
<evidence type="ECO:0000313" key="6">
    <source>
        <dbReference type="EMBL" id="QCI59148.2"/>
    </source>
</evidence>
<keyword evidence="7" id="KW-1185">Reference proteome</keyword>
<dbReference type="Gene3D" id="1.10.8.60">
    <property type="match status" value="1"/>
</dbReference>
<dbReference type="GO" id="GO:0006355">
    <property type="term" value="P:regulation of DNA-templated transcription"/>
    <property type="evidence" value="ECO:0007669"/>
    <property type="project" value="InterPro"/>
</dbReference>
<dbReference type="GO" id="GO:0000156">
    <property type="term" value="F:phosphorelay response regulator activity"/>
    <property type="evidence" value="ECO:0007669"/>
    <property type="project" value="InterPro"/>
</dbReference>
<dbReference type="Gene3D" id="3.40.50.2300">
    <property type="match status" value="1"/>
</dbReference>
<dbReference type="InterPro" id="IPR009057">
    <property type="entry name" value="Homeodomain-like_sf"/>
</dbReference>
<dbReference type="Gene3D" id="3.40.50.300">
    <property type="entry name" value="P-loop containing nucleotide triphosphate hydrolases"/>
    <property type="match status" value="1"/>
</dbReference>
<dbReference type="GO" id="GO:0005524">
    <property type="term" value="F:ATP binding"/>
    <property type="evidence" value="ECO:0007669"/>
    <property type="project" value="UniProtKB-KW"/>
</dbReference>
<dbReference type="InterPro" id="IPR058031">
    <property type="entry name" value="AAA_lid_NorR"/>
</dbReference>
<dbReference type="SUPFAM" id="SSF159800">
    <property type="entry name" value="PrpR receptor domain-like"/>
    <property type="match status" value="1"/>
</dbReference>
<evidence type="ECO:0000256" key="4">
    <source>
        <dbReference type="ARBA" id="ARBA00023163"/>
    </source>
</evidence>
<evidence type="ECO:0000313" key="7">
    <source>
        <dbReference type="Proteomes" id="UP000298642"/>
    </source>
</evidence>
<dbReference type="InterPro" id="IPR002078">
    <property type="entry name" value="Sigma_54_int"/>
</dbReference>
<dbReference type="Gene3D" id="3.40.50.10660">
    <property type="entry name" value="PrpR receptor domain-like"/>
    <property type="match status" value="1"/>
</dbReference>
<proteinExistence type="predicted"/>
<dbReference type="Gene3D" id="1.10.10.60">
    <property type="entry name" value="Homeodomain-like"/>
    <property type="match status" value="1"/>
</dbReference>
<dbReference type="Proteomes" id="UP000298642">
    <property type="component" value="Chromosome"/>
</dbReference>
<keyword evidence="2" id="KW-0067">ATP-binding</keyword>
<dbReference type="EMBL" id="CP034413">
    <property type="protein sequence ID" value="QCI59148.2"/>
    <property type="molecule type" value="Genomic_DNA"/>
</dbReference>
<dbReference type="PANTHER" id="PTHR32071">
    <property type="entry name" value="TRANSCRIPTIONAL REGULATORY PROTEIN"/>
    <property type="match status" value="1"/>
</dbReference>
<evidence type="ECO:0000256" key="1">
    <source>
        <dbReference type="ARBA" id="ARBA00022741"/>
    </source>
</evidence>
<dbReference type="Pfam" id="PF06506">
    <property type="entry name" value="PrpR_N"/>
    <property type="match status" value="1"/>
</dbReference>
<organism evidence="6 7">
    <name type="scientific">Dysosmobacter welbionis</name>
    <dbReference type="NCBI Taxonomy" id="2093857"/>
    <lineage>
        <taxon>Bacteria</taxon>
        <taxon>Bacillati</taxon>
        <taxon>Bacillota</taxon>
        <taxon>Clostridia</taxon>
        <taxon>Eubacteriales</taxon>
        <taxon>Oscillospiraceae</taxon>
        <taxon>Dysosmobacter</taxon>
    </lineage>
</organism>
<keyword evidence="3" id="KW-0805">Transcription regulation</keyword>